<evidence type="ECO:0000256" key="7">
    <source>
        <dbReference type="ARBA" id="ARBA00022927"/>
    </source>
</evidence>
<dbReference type="GO" id="GO:0034394">
    <property type="term" value="P:protein localization to cell surface"/>
    <property type="evidence" value="ECO:0007669"/>
    <property type="project" value="TreeGrafter"/>
</dbReference>
<dbReference type="Pfam" id="PF00790">
    <property type="entry name" value="VHS"/>
    <property type="match status" value="1"/>
</dbReference>
<evidence type="ECO:0000256" key="3">
    <source>
        <dbReference type="ARBA" id="ARBA00008099"/>
    </source>
</evidence>
<dbReference type="Gene3D" id="1.25.40.90">
    <property type="match status" value="1"/>
</dbReference>
<dbReference type="GO" id="GO:0031267">
    <property type="term" value="F:small GTPase binding"/>
    <property type="evidence" value="ECO:0007669"/>
    <property type="project" value="InterPro"/>
</dbReference>
<keyword evidence="6" id="KW-0832">Ubl conjugation</keyword>
<dbReference type="GO" id="GO:0006886">
    <property type="term" value="P:intracellular protein transport"/>
    <property type="evidence" value="ECO:0007669"/>
    <property type="project" value="InterPro"/>
</dbReference>
<reference evidence="12" key="1">
    <citation type="submission" date="2024-02" db="UniProtKB">
        <authorList>
            <consortium name="WormBaseParasite"/>
        </authorList>
    </citation>
    <scope>IDENTIFICATION</scope>
</reference>
<dbReference type="Pfam" id="PF18308">
    <property type="entry name" value="GGA_N-GAT"/>
    <property type="match status" value="1"/>
</dbReference>
<dbReference type="Gene3D" id="1.20.5.170">
    <property type="match status" value="1"/>
</dbReference>
<proteinExistence type="inferred from homology"/>
<dbReference type="GO" id="GO:0035091">
    <property type="term" value="F:phosphatidylinositol binding"/>
    <property type="evidence" value="ECO:0007669"/>
    <property type="project" value="InterPro"/>
</dbReference>
<dbReference type="GO" id="GO:0005509">
    <property type="term" value="F:calcium ion binding"/>
    <property type="evidence" value="ECO:0007669"/>
    <property type="project" value="InterPro"/>
</dbReference>
<dbReference type="InterPro" id="IPR011992">
    <property type="entry name" value="EF-hand-dom_pair"/>
</dbReference>
<evidence type="ECO:0000313" key="11">
    <source>
        <dbReference type="Proteomes" id="UP000035681"/>
    </source>
</evidence>
<comment type="similarity">
    <text evidence="3">Belongs to the GGA protein family.</text>
</comment>
<evidence type="ECO:0000259" key="8">
    <source>
        <dbReference type="PROSITE" id="PS50179"/>
    </source>
</evidence>
<evidence type="ECO:0000256" key="5">
    <source>
        <dbReference type="ARBA" id="ARBA00022837"/>
    </source>
</evidence>
<dbReference type="InterPro" id="IPR041198">
    <property type="entry name" value="GGA_N-GAT"/>
</dbReference>
<dbReference type="PANTHER" id="PTHR45905">
    <property type="entry name" value="GOLGI-LOCALIZED, GAMMA-ADAPTIN EAR CONTAINING, ARF BINDING PROTEIN"/>
    <property type="match status" value="1"/>
</dbReference>
<keyword evidence="11" id="KW-1185">Reference proteome</keyword>
<evidence type="ECO:0000256" key="1">
    <source>
        <dbReference type="ARBA" id="ARBA00004150"/>
    </source>
</evidence>
<dbReference type="SUPFAM" id="SSF49348">
    <property type="entry name" value="Clathrin adaptor appendage domain"/>
    <property type="match status" value="1"/>
</dbReference>
<dbReference type="Gene3D" id="2.60.40.1230">
    <property type="match status" value="1"/>
</dbReference>
<dbReference type="Gene3D" id="1.20.58.160">
    <property type="match status" value="1"/>
</dbReference>
<name>A0AAF5DKA1_STRER</name>
<dbReference type="GO" id="GO:0006893">
    <property type="term" value="P:Golgi to plasma membrane transport"/>
    <property type="evidence" value="ECO:0007669"/>
    <property type="project" value="TreeGrafter"/>
</dbReference>
<dbReference type="Proteomes" id="UP000035681">
    <property type="component" value="Unplaced"/>
</dbReference>
<dbReference type="GO" id="GO:0005769">
    <property type="term" value="C:early endosome"/>
    <property type="evidence" value="ECO:0007669"/>
    <property type="project" value="UniProtKB-SubCell"/>
</dbReference>
<accession>A0AAF5DKA1</accession>
<feature type="domain" description="VHS" evidence="8">
    <location>
        <begin position="42"/>
        <end position="156"/>
    </location>
</feature>
<keyword evidence="4" id="KW-0813">Transport</keyword>
<dbReference type="InterPro" id="IPR018247">
    <property type="entry name" value="EF_Hand_1_Ca_BS"/>
</dbReference>
<dbReference type="InterPro" id="IPR002014">
    <property type="entry name" value="VHS_dom"/>
</dbReference>
<dbReference type="CDD" id="cd03567">
    <property type="entry name" value="VHS_GGA_metazoan"/>
    <property type="match status" value="1"/>
</dbReference>
<feature type="domain" description="EF-hand" evidence="9">
    <location>
        <begin position="630"/>
        <end position="656"/>
    </location>
</feature>
<dbReference type="InterPro" id="IPR013041">
    <property type="entry name" value="Clathrin_app_Ig-like_sf"/>
</dbReference>
<dbReference type="WBParaSite" id="TCONS_00013196.p1">
    <property type="protein sequence ID" value="TCONS_00013196.p1"/>
    <property type="gene ID" value="XLOC_009005"/>
</dbReference>
<evidence type="ECO:0000256" key="6">
    <source>
        <dbReference type="ARBA" id="ARBA00022843"/>
    </source>
</evidence>
<organism evidence="11 12">
    <name type="scientific">Strongyloides stercoralis</name>
    <name type="common">Threadworm</name>
    <dbReference type="NCBI Taxonomy" id="6248"/>
    <lineage>
        <taxon>Eukaryota</taxon>
        <taxon>Metazoa</taxon>
        <taxon>Ecdysozoa</taxon>
        <taxon>Nematoda</taxon>
        <taxon>Chromadorea</taxon>
        <taxon>Rhabditida</taxon>
        <taxon>Tylenchina</taxon>
        <taxon>Panagrolaimomorpha</taxon>
        <taxon>Strongyloidoidea</taxon>
        <taxon>Strongyloididae</taxon>
        <taxon>Strongyloides</taxon>
    </lineage>
</organism>
<dbReference type="Gene3D" id="1.10.238.10">
    <property type="entry name" value="EF-hand"/>
    <property type="match status" value="1"/>
</dbReference>
<dbReference type="SUPFAM" id="SSF89009">
    <property type="entry name" value="GAT-like domain"/>
    <property type="match status" value="1"/>
</dbReference>
<evidence type="ECO:0000256" key="2">
    <source>
        <dbReference type="ARBA" id="ARBA00004412"/>
    </source>
</evidence>
<evidence type="ECO:0000259" key="10">
    <source>
        <dbReference type="PROSITE" id="PS50909"/>
    </source>
</evidence>
<evidence type="ECO:0000256" key="4">
    <source>
        <dbReference type="ARBA" id="ARBA00022448"/>
    </source>
</evidence>
<dbReference type="SUPFAM" id="SSF48464">
    <property type="entry name" value="ENTH/VHS domain"/>
    <property type="match status" value="1"/>
</dbReference>
<dbReference type="PROSITE" id="PS50222">
    <property type="entry name" value="EF_HAND_2"/>
    <property type="match status" value="1"/>
</dbReference>
<evidence type="ECO:0000313" key="12">
    <source>
        <dbReference type="WBParaSite" id="TCONS_00013196.p1"/>
    </source>
</evidence>
<dbReference type="SUPFAM" id="SSF47473">
    <property type="entry name" value="EF-hand"/>
    <property type="match status" value="1"/>
</dbReference>
<dbReference type="InterPro" id="IPR027422">
    <property type="entry name" value="GGA1-3"/>
</dbReference>
<keyword evidence="5" id="KW-0106">Calcium</keyword>
<sequence length="726" mass="84392">MENSFVNISDEGIFNKPIEYYVALSINPYSIEEERKGYWNVLCQRILKDVEGPQIVTKCFSHKIISPDHNEASITIDVIEYCLRICGYRLAIDLGKYKFLNSIIKLLSPKYLGNETPKEIKDKVIVLLYGWQKYLGHIGKFKEVYTLLKKQNLILNDPKVNIDEYVIECKKPVKMACFEDEEKSKLLASLLASKKEEDLEAANRLIKCLVKSEEKKTERKIKKIKEVDKVKDYICILYKLLNNFSANTTTIEECKTIEELYNKILKFQPIIQNYANETEDNEDDFLKTILDVNDDILRILEMYDKIYKYNNDKKNDINNHNKIENYIKHVSWSDESEGSSLETIVNDDEDMLSIWSRQNTPQIKKKIMKPVPILNTTSNDNTNSDDDDTIFHSKVEFNKNFNLLCNDLQDLEFPSQPKVEKVEFIIKEDENDSGLFLDNFSLTPNDLDIDSKDPLTIFDLHNLKIILYYTKPKKKLFNKNIITTFVTITNFNTHLISDVNFNLQSRVKLVNFKLEKTSQKELQSFNPLSSVNSINQLLYILPLSDNINECEFQFQLSFTSKNNMFQEFGNTNDTNDITTSLPNITPIPMESLNPRLKEFRRIDQNKDDKLTFAEYLLGDRNYLEQQSRNFHSLDMNGDGEVDRSEFNTYFKKQDETRKIQALQADNFFKQFNPSLLDNIDSQPQNIGNGVFGFPGQGIFNLNVPPQQSYLSSSTGKKNDNKTTHSI</sequence>
<dbReference type="InterPro" id="IPR004152">
    <property type="entry name" value="GAT_dom"/>
</dbReference>
<dbReference type="InterPro" id="IPR038425">
    <property type="entry name" value="GAT_sf"/>
</dbReference>
<dbReference type="InterPro" id="IPR008942">
    <property type="entry name" value="ENTH_VHS"/>
</dbReference>
<protein>
    <submittedName>
        <fullName evidence="12">VHS domain-containing protein</fullName>
    </submittedName>
</protein>
<keyword evidence="7" id="KW-0653">Protein transport</keyword>
<dbReference type="Pfam" id="PF13202">
    <property type="entry name" value="EF-hand_5"/>
    <property type="match status" value="1"/>
</dbReference>
<dbReference type="AlphaFoldDB" id="A0AAF5DKA1"/>
<evidence type="ECO:0000259" key="9">
    <source>
        <dbReference type="PROSITE" id="PS50222"/>
    </source>
</evidence>
<dbReference type="Pfam" id="PF03127">
    <property type="entry name" value="GAT"/>
    <property type="match status" value="1"/>
</dbReference>
<dbReference type="SMART" id="SM00288">
    <property type="entry name" value="VHS"/>
    <property type="match status" value="1"/>
</dbReference>
<dbReference type="PROSITE" id="PS00018">
    <property type="entry name" value="EF_HAND_1"/>
    <property type="match status" value="2"/>
</dbReference>
<dbReference type="GO" id="GO:0043130">
    <property type="term" value="F:ubiquitin binding"/>
    <property type="evidence" value="ECO:0007669"/>
    <property type="project" value="InterPro"/>
</dbReference>
<dbReference type="InterPro" id="IPR002048">
    <property type="entry name" value="EF_hand_dom"/>
</dbReference>
<dbReference type="PANTHER" id="PTHR45905:SF1">
    <property type="entry name" value="GOLGI-LOCALIZED, GAMMA-ADAPTIN EAR CONTAINING, ARF BINDING PROTEIN"/>
    <property type="match status" value="1"/>
</dbReference>
<dbReference type="PROSITE" id="PS50909">
    <property type="entry name" value="GAT"/>
    <property type="match status" value="1"/>
</dbReference>
<comment type="subcellular location">
    <subcellularLocation>
        <location evidence="2">Early endosome</location>
    </subcellularLocation>
    <subcellularLocation>
        <location evidence="1">Golgi apparatus</location>
        <location evidence="1">trans-Golgi network membrane</location>
        <topology evidence="1">Peripheral membrane protein</topology>
    </subcellularLocation>
</comment>
<dbReference type="GO" id="GO:0005802">
    <property type="term" value="C:trans-Golgi network"/>
    <property type="evidence" value="ECO:0007669"/>
    <property type="project" value="InterPro"/>
</dbReference>
<dbReference type="PROSITE" id="PS50179">
    <property type="entry name" value="VHS"/>
    <property type="match status" value="1"/>
</dbReference>
<feature type="domain" description="GAT" evidence="10">
    <location>
        <begin position="180"/>
        <end position="308"/>
    </location>
</feature>